<gene>
    <name evidence="1" type="ORF">GTP90_01245</name>
</gene>
<protein>
    <submittedName>
        <fullName evidence="1">Uncharacterized protein</fullName>
    </submittedName>
</protein>
<accession>A0A845GEZ0</accession>
<reference evidence="1" key="1">
    <citation type="submission" date="2019-12" db="EMBL/GenBank/DDBJ databases">
        <title>Novel species isolated from a subtropical stream in China.</title>
        <authorList>
            <person name="Lu H."/>
        </authorList>
    </citation>
    <scope>NUCLEOTIDE SEQUENCE [LARGE SCALE GENOMIC DNA]</scope>
    <source>
        <strain evidence="1">FT81W</strain>
    </source>
</reference>
<dbReference type="RefSeq" id="WP_175047946.1">
    <property type="nucleotide sequence ID" value="NZ_WWCX01000001.1"/>
</dbReference>
<sequence>MKASNSQTAVPAVVSNPALVEDGVDFDVSVEVSVTAESAEQAAQFALDDLRDLSLAPINFTVKAVSSGQVQMVAVGEALLPWERDDVQFPRLLAEIMATQDKLDMAALAESMDLTIEEVTSLFDRAHQAWEQVKENIL</sequence>
<comment type="caution">
    <text evidence="1">The sequence shown here is derived from an EMBL/GenBank/DDBJ whole genome shotgun (WGS) entry which is preliminary data.</text>
</comment>
<organism evidence="1 2">
    <name type="scientific">Duganella vulcania</name>
    <dbReference type="NCBI Taxonomy" id="2692166"/>
    <lineage>
        <taxon>Bacteria</taxon>
        <taxon>Pseudomonadati</taxon>
        <taxon>Pseudomonadota</taxon>
        <taxon>Betaproteobacteria</taxon>
        <taxon>Burkholderiales</taxon>
        <taxon>Oxalobacteraceae</taxon>
        <taxon>Telluria group</taxon>
        <taxon>Duganella</taxon>
    </lineage>
</organism>
<dbReference type="EMBL" id="WWCX01000001">
    <property type="protein sequence ID" value="MYM92481.1"/>
    <property type="molecule type" value="Genomic_DNA"/>
</dbReference>
<proteinExistence type="predicted"/>
<evidence type="ECO:0000313" key="2">
    <source>
        <dbReference type="Proteomes" id="UP000447355"/>
    </source>
</evidence>
<dbReference type="AlphaFoldDB" id="A0A845GEZ0"/>
<dbReference type="Proteomes" id="UP000447355">
    <property type="component" value="Unassembled WGS sequence"/>
</dbReference>
<evidence type="ECO:0000313" key="1">
    <source>
        <dbReference type="EMBL" id="MYM92481.1"/>
    </source>
</evidence>
<name>A0A845GEZ0_9BURK</name>